<sequence length="198" mass="22839">MGQKQSLNASLHRYIYNHDTDGLMRFLDAHEAELNNACMDENIYVELVQRQWDTATIYRFAKFANDQQLAVLIATAVLCSHLIPIAPIFELMQDCKRTIEQYHLKHLFLIACERENVDAVRAFIANKCYDPTDRRPVRAVLRAQLNKSVVNEELVKMVLAAHPLQTDNVEYIRNKCLSTAKNEGVRKMVDDLLVEYVS</sequence>
<dbReference type="VEuPathDB" id="TriTrypDB:TcCLB.509509.50"/>
<keyword evidence="1" id="KW-0812">Transmembrane</keyword>
<evidence type="ECO:0000313" key="2">
    <source>
        <dbReference type="EMBL" id="PWU99684.1"/>
    </source>
</evidence>
<keyword evidence="1" id="KW-1133">Transmembrane helix</keyword>
<evidence type="ECO:0000256" key="1">
    <source>
        <dbReference type="SAM" id="Phobius"/>
    </source>
</evidence>
<dbReference type="VEuPathDB" id="TriTrypDB:BCY84_13353"/>
<dbReference type="VEuPathDB" id="TriTrypDB:C4B63_8g542"/>
<dbReference type="EMBL" id="PRFA01000008">
    <property type="protein sequence ID" value="PWU99684.1"/>
    <property type="molecule type" value="Genomic_DNA"/>
</dbReference>
<dbReference type="OrthoDB" id="238669at2759"/>
<gene>
    <name evidence="2" type="ORF">C4B63_8g542</name>
</gene>
<comment type="caution">
    <text evidence="2">The sequence shown here is derived from an EMBL/GenBank/DDBJ whole genome shotgun (WGS) entry which is preliminary data.</text>
</comment>
<dbReference type="VEuPathDB" id="TriTrypDB:TcCLB.508207.210"/>
<organism evidence="2 3">
    <name type="scientific">Trypanosoma cruzi</name>
    <dbReference type="NCBI Taxonomy" id="5693"/>
    <lineage>
        <taxon>Eukaryota</taxon>
        <taxon>Discoba</taxon>
        <taxon>Euglenozoa</taxon>
        <taxon>Kinetoplastea</taxon>
        <taxon>Metakinetoplastina</taxon>
        <taxon>Trypanosomatida</taxon>
        <taxon>Trypanosomatidae</taxon>
        <taxon>Trypanosoma</taxon>
        <taxon>Schizotrypanum</taxon>
    </lineage>
</organism>
<proteinExistence type="predicted"/>
<accession>A0A2V2VU48</accession>
<dbReference type="VEuPathDB" id="TriTrypDB:TcCL_NonESM00769"/>
<feature type="transmembrane region" description="Helical" evidence="1">
    <location>
        <begin position="69"/>
        <end position="89"/>
    </location>
</feature>
<dbReference type="Proteomes" id="UP000246121">
    <property type="component" value="Unassembled WGS sequence"/>
</dbReference>
<protein>
    <submittedName>
        <fullName evidence="2">Uncharacterized protein</fullName>
    </submittedName>
</protein>
<dbReference type="VEuPathDB" id="TriTrypDB:C3747_4g757"/>
<dbReference type="VEuPathDB" id="TriTrypDB:TcG_03903"/>
<reference evidence="2 3" key="1">
    <citation type="journal article" date="2018" name="Microb. Genom.">
        <title>Expanding an expanded genome: long-read sequencing of Trypanosoma cruzi.</title>
        <authorList>
            <person name="Berna L."/>
            <person name="Rodriguez M."/>
            <person name="Chiribao M.L."/>
            <person name="Parodi-Talice A."/>
            <person name="Pita S."/>
            <person name="Rijo G."/>
            <person name="Alvarez-Valin F."/>
            <person name="Robello C."/>
        </authorList>
    </citation>
    <scope>NUCLEOTIDE SEQUENCE [LARGE SCALE GENOMIC DNA]</scope>
    <source>
        <strain evidence="2 3">Dm28c</strain>
    </source>
</reference>
<keyword evidence="1" id="KW-0472">Membrane</keyword>
<name>A0A2V2VU48_TRYCR</name>
<dbReference type="AlphaFoldDB" id="A0A2V2VU48"/>
<evidence type="ECO:0000313" key="3">
    <source>
        <dbReference type="Proteomes" id="UP000246121"/>
    </source>
</evidence>
<dbReference type="VEuPathDB" id="TriTrypDB:TCDM_14166"/>
<dbReference type="VEuPathDB" id="TriTrypDB:TcBrA4_0107220"/>